<gene>
    <name evidence="1" type="ORF">FOXB_11548</name>
</gene>
<dbReference type="EMBL" id="AFQF01002897">
    <property type="protein sequence ID" value="EGU77938.1"/>
    <property type="molecule type" value="Genomic_DNA"/>
</dbReference>
<proteinExistence type="predicted"/>
<evidence type="ECO:0000313" key="1">
    <source>
        <dbReference type="EMBL" id="EGU77938.1"/>
    </source>
</evidence>
<dbReference type="STRING" id="660025.F9FYR6"/>
<sequence>MPRCKNHQYGGRFANFSRTGPLTLALQGNVRLSKGGYWFTLRLGLKHSKIGYNDRNGLRSYDTFHIEALLYGPKTINMVRVRPITGSSRGVGRVLAEKVLELGDIVVATTRNPSQFDDRITKYGRHFNITFSFYSLG</sequence>
<name>F9FYR6_FUSOF</name>
<dbReference type="Gene3D" id="3.40.50.720">
    <property type="entry name" value="NAD(P)-binding Rossmann-like Domain"/>
    <property type="match status" value="1"/>
</dbReference>
<protein>
    <submittedName>
        <fullName evidence="1">Uncharacterized protein</fullName>
    </submittedName>
</protein>
<accession>F9FYR6</accession>
<dbReference type="InterPro" id="IPR036291">
    <property type="entry name" value="NAD(P)-bd_dom_sf"/>
</dbReference>
<organism evidence="1">
    <name type="scientific">Fusarium oxysporum (strain Fo5176)</name>
    <name type="common">Fusarium vascular wilt</name>
    <dbReference type="NCBI Taxonomy" id="660025"/>
    <lineage>
        <taxon>Eukaryota</taxon>
        <taxon>Fungi</taxon>
        <taxon>Dikarya</taxon>
        <taxon>Ascomycota</taxon>
        <taxon>Pezizomycotina</taxon>
        <taxon>Sordariomycetes</taxon>
        <taxon>Hypocreomycetidae</taxon>
        <taxon>Hypocreales</taxon>
        <taxon>Nectriaceae</taxon>
        <taxon>Fusarium</taxon>
        <taxon>Fusarium oxysporum species complex</taxon>
    </lineage>
</organism>
<comment type="caution">
    <text evidence="1">The sequence shown here is derived from an EMBL/GenBank/DDBJ whole genome shotgun (WGS) entry which is preliminary data.</text>
</comment>
<dbReference type="SUPFAM" id="SSF51735">
    <property type="entry name" value="NAD(P)-binding Rossmann-fold domains"/>
    <property type="match status" value="1"/>
</dbReference>
<dbReference type="AlphaFoldDB" id="F9FYR6"/>
<reference evidence="1" key="1">
    <citation type="journal article" date="2012" name="Mol. Plant Microbe Interact.">
        <title>A highly conserved effector in Fusarium oxysporum is required for full virulence on Arabidopsis.</title>
        <authorList>
            <person name="Thatcher L.F."/>
            <person name="Gardiner D.M."/>
            <person name="Kazan K."/>
            <person name="Manners J."/>
        </authorList>
    </citation>
    <scope>NUCLEOTIDE SEQUENCE [LARGE SCALE GENOMIC DNA]</scope>
    <source>
        <strain evidence="1">Fo5176</strain>
    </source>
</reference>